<dbReference type="SUPFAM" id="SSF53213">
    <property type="entry name" value="LigB-like"/>
    <property type="match status" value="1"/>
</dbReference>
<name>A0A2M7RC81_9BACT</name>
<sequence length="263" mass="29708">MSINLTAFVPHPPLIITEIGGDNITQVANTIRALEKLNELIYQLSIETLIVFANQNDLIDNAFGINHASSLTADFATFGDITKYSPYKNDIELSYQIREYLETRQSVVLYSDEKLHYSVGIPLFYLLKNLPNTKVIPINNSQLNYERHWQFGNQIKDCCINSNKRIGIIASGNLSHCLTEDAPGGLSIRGKEFDNFVIDNLKKKNISRLLDIDQQLIAEAKPSGYRTLITLLGVLKNTQFETEILSYEYPLGIGYLTANFKLQ</sequence>
<dbReference type="GO" id="GO:0008198">
    <property type="term" value="F:ferrous iron binding"/>
    <property type="evidence" value="ECO:0007669"/>
    <property type="project" value="InterPro"/>
</dbReference>
<reference evidence="3" key="1">
    <citation type="submission" date="2017-09" db="EMBL/GenBank/DDBJ databases">
        <title>Depth-based differentiation of microbial function through sediment-hosted aquifers and enrichment of novel symbionts in the deep terrestrial subsurface.</title>
        <authorList>
            <person name="Probst A.J."/>
            <person name="Ladd B."/>
            <person name="Jarett J.K."/>
            <person name="Geller-Mcgrath D.E."/>
            <person name="Sieber C.M.K."/>
            <person name="Emerson J.B."/>
            <person name="Anantharaman K."/>
            <person name="Thomas B.C."/>
            <person name="Malmstrom R."/>
            <person name="Stieglmeier M."/>
            <person name="Klingl A."/>
            <person name="Woyke T."/>
            <person name="Ryan C.M."/>
            <person name="Banfield J.F."/>
        </authorList>
    </citation>
    <scope>NUCLEOTIDE SEQUENCE [LARGE SCALE GENOMIC DNA]</scope>
</reference>
<comment type="caution">
    <text evidence="2">The sequence shown here is derived from an EMBL/GenBank/DDBJ whole genome shotgun (WGS) entry which is preliminary data.</text>
</comment>
<feature type="domain" description="Extradiol ring-cleavage dioxygenase class III enzyme subunit B" evidence="1">
    <location>
        <begin position="6"/>
        <end position="255"/>
    </location>
</feature>
<dbReference type="InterPro" id="IPR004183">
    <property type="entry name" value="Xdiol_dOase_suB"/>
</dbReference>
<evidence type="ECO:0000259" key="1">
    <source>
        <dbReference type="Pfam" id="PF02900"/>
    </source>
</evidence>
<gene>
    <name evidence="2" type="ORF">COY67_02715</name>
</gene>
<dbReference type="Gene3D" id="3.40.830.10">
    <property type="entry name" value="LigB-like"/>
    <property type="match status" value="1"/>
</dbReference>
<organism evidence="2 3">
    <name type="scientific">Candidatus Komeilibacteria bacterium CG_4_10_14_0_8_um_filter_37_78</name>
    <dbReference type="NCBI Taxonomy" id="1974471"/>
    <lineage>
        <taxon>Bacteria</taxon>
        <taxon>Candidatus Komeiliibacteriota</taxon>
    </lineage>
</organism>
<evidence type="ECO:0000313" key="3">
    <source>
        <dbReference type="Proteomes" id="UP000228689"/>
    </source>
</evidence>
<dbReference type="Pfam" id="PF02900">
    <property type="entry name" value="LigB"/>
    <property type="match status" value="1"/>
</dbReference>
<proteinExistence type="predicted"/>
<protein>
    <recommendedName>
        <fullName evidence="1">Extradiol ring-cleavage dioxygenase class III enzyme subunit B domain-containing protein</fullName>
    </recommendedName>
</protein>
<dbReference type="GO" id="GO:0016702">
    <property type="term" value="F:oxidoreductase activity, acting on single donors with incorporation of molecular oxygen, incorporation of two atoms of oxygen"/>
    <property type="evidence" value="ECO:0007669"/>
    <property type="project" value="UniProtKB-ARBA"/>
</dbReference>
<dbReference type="CDD" id="cd07951">
    <property type="entry name" value="ED_3B_N_AMMECR1"/>
    <property type="match status" value="1"/>
</dbReference>
<accession>A0A2M7RC81</accession>
<dbReference type="Proteomes" id="UP000228689">
    <property type="component" value="Unassembled WGS sequence"/>
</dbReference>
<dbReference type="AlphaFoldDB" id="A0A2M7RC81"/>
<evidence type="ECO:0000313" key="2">
    <source>
        <dbReference type="EMBL" id="PIY94294.1"/>
    </source>
</evidence>
<dbReference type="EMBL" id="PFMC01000069">
    <property type="protein sequence ID" value="PIY94294.1"/>
    <property type="molecule type" value="Genomic_DNA"/>
</dbReference>